<evidence type="ECO:0000256" key="5">
    <source>
        <dbReference type="ARBA" id="ARBA00023065"/>
    </source>
</evidence>
<dbReference type="InterPro" id="IPR004713">
    <property type="entry name" value="CaH_exchang"/>
</dbReference>
<keyword evidence="5" id="KW-0406">Ion transport</keyword>
<protein>
    <recommendedName>
        <fullName evidence="9">Sodium/calcium exchanger membrane region domain-containing protein</fullName>
    </recommendedName>
</protein>
<evidence type="ECO:0000313" key="10">
    <source>
        <dbReference type="EMBL" id="KAJ7627075.1"/>
    </source>
</evidence>
<feature type="transmembrane region" description="Helical" evidence="8">
    <location>
        <begin position="378"/>
        <end position="397"/>
    </location>
</feature>
<comment type="caution">
    <text evidence="10">The sequence shown here is derived from an EMBL/GenBank/DDBJ whole genome shotgun (WGS) entry which is preliminary data.</text>
</comment>
<gene>
    <name evidence="10" type="ORF">FB45DRAFT_57823</name>
</gene>
<keyword evidence="6 8" id="KW-0472">Membrane</keyword>
<keyword evidence="2" id="KW-0813">Transport</keyword>
<evidence type="ECO:0000256" key="1">
    <source>
        <dbReference type="ARBA" id="ARBA00004127"/>
    </source>
</evidence>
<evidence type="ECO:0000259" key="9">
    <source>
        <dbReference type="Pfam" id="PF01699"/>
    </source>
</evidence>
<evidence type="ECO:0000256" key="4">
    <source>
        <dbReference type="ARBA" id="ARBA00022989"/>
    </source>
</evidence>
<feature type="transmembrane region" description="Helical" evidence="8">
    <location>
        <begin position="435"/>
        <end position="452"/>
    </location>
</feature>
<comment type="subcellular location">
    <subcellularLocation>
        <location evidence="1">Endomembrane system</location>
        <topology evidence="1">Multi-pass membrane protein</topology>
    </subcellularLocation>
</comment>
<evidence type="ECO:0000256" key="3">
    <source>
        <dbReference type="ARBA" id="ARBA00022692"/>
    </source>
</evidence>
<keyword evidence="3 8" id="KW-0812">Transmembrane</keyword>
<evidence type="ECO:0000256" key="6">
    <source>
        <dbReference type="ARBA" id="ARBA00023136"/>
    </source>
</evidence>
<keyword evidence="4 8" id="KW-1133">Transmembrane helix</keyword>
<dbReference type="Pfam" id="PF01699">
    <property type="entry name" value="Na_Ca_ex"/>
    <property type="match status" value="1"/>
</dbReference>
<evidence type="ECO:0000256" key="2">
    <source>
        <dbReference type="ARBA" id="ARBA00022448"/>
    </source>
</evidence>
<dbReference type="Proteomes" id="UP001221142">
    <property type="component" value="Unassembled WGS sequence"/>
</dbReference>
<accession>A0AAD7BQI0</accession>
<feature type="transmembrane region" description="Helical" evidence="8">
    <location>
        <begin position="67"/>
        <end position="87"/>
    </location>
</feature>
<proteinExistence type="predicted"/>
<dbReference type="AlphaFoldDB" id="A0AAD7BQI0"/>
<dbReference type="GO" id="GO:0000329">
    <property type="term" value="C:fungal-type vacuole membrane"/>
    <property type="evidence" value="ECO:0007669"/>
    <property type="project" value="TreeGrafter"/>
</dbReference>
<feature type="transmembrane region" description="Helical" evidence="8">
    <location>
        <begin position="199"/>
        <end position="217"/>
    </location>
</feature>
<name>A0AAD7BQI0_9AGAR</name>
<dbReference type="GO" id="GO:0012505">
    <property type="term" value="C:endomembrane system"/>
    <property type="evidence" value="ECO:0007669"/>
    <property type="project" value="UniProtKB-SubCell"/>
</dbReference>
<feature type="transmembrane region" description="Helical" evidence="8">
    <location>
        <begin position="131"/>
        <end position="150"/>
    </location>
</feature>
<dbReference type="PANTHER" id="PTHR31503">
    <property type="entry name" value="VACUOLAR CALCIUM ION TRANSPORTER"/>
    <property type="match status" value="1"/>
</dbReference>
<feature type="transmembrane region" description="Helical" evidence="8">
    <location>
        <begin position="156"/>
        <end position="178"/>
    </location>
</feature>
<feature type="domain" description="Sodium/calcium exchanger membrane region" evidence="9">
    <location>
        <begin position="298"/>
        <end position="449"/>
    </location>
</feature>
<dbReference type="PANTHER" id="PTHR31503:SF20">
    <property type="entry name" value="CA(2+)_H(+) EXCHANGER, PUTATIVE (EUROFUNG)-RELATED"/>
    <property type="match status" value="1"/>
</dbReference>
<feature type="transmembrane region" description="Helical" evidence="8">
    <location>
        <begin position="292"/>
        <end position="315"/>
    </location>
</feature>
<evidence type="ECO:0000313" key="11">
    <source>
        <dbReference type="Proteomes" id="UP001221142"/>
    </source>
</evidence>
<feature type="transmembrane region" description="Helical" evidence="8">
    <location>
        <begin position="237"/>
        <end position="257"/>
    </location>
</feature>
<reference evidence="10" key="1">
    <citation type="submission" date="2023-03" db="EMBL/GenBank/DDBJ databases">
        <title>Massive genome expansion in bonnet fungi (Mycena s.s.) driven by repeated elements and novel gene families across ecological guilds.</title>
        <authorList>
            <consortium name="Lawrence Berkeley National Laboratory"/>
            <person name="Harder C.B."/>
            <person name="Miyauchi S."/>
            <person name="Viragh M."/>
            <person name="Kuo A."/>
            <person name="Thoen E."/>
            <person name="Andreopoulos B."/>
            <person name="Lu D."/>
            <person name="Skrede I."/>
            <person name="Drula E."/>
            <person name="Henrissat B."/>
            <person name="Morin E."/>
            <person name="Kohler A."/>
            <person name="Barry K."/>
            <person name="LaButti K."/>
            <person name="Morin E."/>
            <person name="Salamov A."/>
            <person name="Lipzen A."/>
            <person name="Mereny Z."/>
            <person name="Hegedus B."/>
            <person name="Baldrian P."/>
            <person name="Stursova M."/>
            <person name="Weitz H."/>
            <person name="Taylor A."/>
            <person name="Grigoriev I.V."/>
            <person name="Nagy L.G."/>
            <person name="Martin F."/>
            <person name="Kauserud H."/>
        </authorList>
    </citation>
    <scope>NUCLEOTIDE SEQUENCE</scope>
    <source>
        <strain evidence="10">9284</strain>
    </source>
</reference>
<sequence length="471" mass="51846">MSRESPSAYHRLTDAQEREEGGTSEPGIELYPLGASASQPLAEHRSLTDRFLRRGKRQIRVSRSLKAIVLSSWMNLLLIALPLSWVFHFMGSSKATTAFYFSFLALKPLAKLLEYGGDQMTFYLGPDLGELLVVTLNNSVGATLAIILLLKCELKLLQSSLIGVILLRLLLIPGVAFVTGGSHLLEQDLHPAVTELNHTLLTIGVFCLLLPAAFFSGMDDGAATTLVNETNRNNILAISRGLAVILLAVYVCSRIFLHKPPGEGKSNLAEHALASEALKKRARKFEEEDPEVNQWVCIGLVAIALATAVITAEWLVDSVDIVQGTFTKEWFGLVLLPWVSVSGDAFNAILFAIRASIRSWRGQSEPPDTLANARPIDSSVQFIMFWMPFIILLGWWTNHPISLLFDSFEVALIVSSAFILNYVTADAKTNYAEGFAMLGYWFMIALTAWFYQGQDEIDSLLTCESVDATAG</sequence>
<evidence type="ECO:0000256" key="7">
    <source>
        <dbReference type="SAM" id="MobiDB-lite"/>
    </source>
</evidence>
<organism evidence="10 11">
    <name type="scientific">Roridomyces roridus</name>
    <dbReference type="NCBI Taxonomy" id="1738132"/>
    <lineage>
        <taxon>Eukaryota</taxon>
        <taxon>Fungi</taxon>
        <taxon>Dikarya</taxon>
        <taxon>Basidiomycota</taxon>
        <taxon>Agaricomycotina</taxon>
        <taxon>Agaricomycetes</taxon>
        <taxon>Agaricomycetidae</taxon>
        <taxon>Agaricales</taxon>
        <taxon>Marasmiineae</taxon>
        <taxon>Mycenaceae</taxon>
        <taxon>Roridomyces</taxon>
    </lineage>
</organism>
<dbReference type="GO" id="GO:0006874">
    <property type="term" value="P:intracellular calcium ion homeostasis"/>
    <property type="evidence" value="ECO:0007669"/>
    <property type="project" value="TreeGrafter"/>
</dbReference>
<keyword evidence="11" id="KW-1185">Reference proteome</keyword>
<dbReference type="InterPro" id="IPR004837">
    <property type="entry name" value="NaCa_Exmemb"/>
</dbReference>
<feature type="transmembrane region" description="Helical" evidence="8">
    <location>
        <begin position="403"/>
        <end position="423"/>
    </location>
</feature>
<evidence type="ECO:0000256" key="8">
    <source>
        <dbReference type="SAM" id="Phobius"/>
    </source>
</evidence>
<dbReference type="EMBL" id="JARKIF010000011">
    <property type="protein sequence ID" value="KAJ7627075.1"/>
    <property type="molecule type" value="Genomic_DNA"/>
</dbReference>
<feature type="compositionally biased region" description="Basic and acidic residues" evidence="7">
    <location>
        <begin position="11"/>
        <end position="21"/>
    </location>
</feature>
<dbReference type="GO" id="GO:0015369">
    <property type="term" value="F:calcium:proton antiporter activity"/>
    <property type="evidence" value="ECO:0007669"/>
    <property type="project" value="TreeGrafter"/>
</dbReference>
<feature type="region of interest" description="Disordered" evidence="7">
    <location>
        <begin position="1"/>
        <end position="26"/>
    </location>
</feature>